<proteinExistence type="predicted"/>
<feature type="domain" description="Retrovirus-related Pol polyprotein from transposon TNT 1-94-like beta-barrel" evidence="1">
    <location>
        <begin position="19"/>
        <end position="63"/>
    </location>
</feature>
<dbReference type="EMBL" id="LXQA010238852">
    <property type="protein sequence ID" value="MCI36937.1"/>
    <property type="molecule type" value="Genomic_DNA"/>
</dbReference>
<dbReference type="Pfam" id="PF22936">
    <property type="entry name" value="Pol_BBD"/>
    <property type="match status" value="1"/>
</dbReference>
<sequence>MGTKKIQICVQENPNQQSWYLDSGCSRHMTGEKHMFQTLNLMEGGYVGFGGNQKGKIIGTVTVGNSSLSIKDV</sequence>
<organism evidence="2 3">
    <name type="scientific">Trifolium medium</name>
    <dbReference type="NCBI Taxonomy" id="97028"/>
    <lineage>
        <taxon>Eukaryota</taxon>
        <taxon>Viridiplantae</taxon>
        <taxon>Streptophyta</taxon>
        <taxon>Embryophyta</taxon>
        <taxon>Tracheophyta</taxon>
        <taxon>Spermatophyta</taxon>
        <taxon>Magnoliopsida</taxon>
        <taxon>eudicotyledons</taxon>
        <taxon>Gunneridae</taxon>
        <taxon>Pentapetalae</taxon>
        <taxon>rosids</taxon>
        <taxon>fabids</taxon>
        <taxon>Fabales</taxon>
        <taxon>Fabaceae</taxon>
        <taxon>Papilionoideae</taxon>
        <taxon>50 kb inversion clade</taxon>
        <taxon>NPAAA clade</taxon>
        <taxon>Hologalegina</taxon>
        <taxon>IRL clade</taxon>
        <taxon>Trifolieae</taxon>
        <taxon>Trifolium</taxon>
    </lineage>
</organism>
<evidence type="ECO:0000313" key="2">
    <source>
        <dbReference type="EMBL" id="MCI36937.1"/>
    </source>
</evidence>
<evidence type="ECO:0000313" key="3">
    <source>
        <dbReference type="Proteomes" id="UP000265520"/>
    </source>
</evidence>
<accession>A0A392RKZ3</accession>
<dbReference type="Proteomes" id="UP000265520">
    <property type="component" value="Unassembled WGS sequence"/>
</dbReference>
<protein>
    <submittedName>
        <fullName evidence="2">Zinc knuckle family protein</fullName>
    </submittedName>
</protein>
<comment type="caution">
    <text evidence="2">The sequence shown here is derived from an EMBL/GenBank/DDBJ whole genome shotgun (WGS) entry which is preliminary data.</text>
</comment>
<feature type="non-terminal residue" evidence="2">
    <location>
        <position position="73"/>
    </location>
</feature>
<keyword evidence="3" id="KW-1185">Reference proteome</keyword>
<name>A0A392RKZ3_9FABA</name>
<dbReference type="InterPro" id="IPR054722">
    <property type="entry name" value="PolX-like_BBD"/>
</dbReference>
<evidence type="ECO:0000259" key="1">
    <source>
        <dbReference type="Pfam" id="PF22936"/>
    </source>
</evidence>
<dbReference type="AlphaFoldDB" id="A0A392RKZ3"/>
<reference evidence="2 3" key="1">
    <citation type="journal article" date="2018" name="Front. Plant Sci.">
        <title>Red Clover (Trifolium pratense) and Zigzag Clover (T. medium) - A Picture of Genomic Similarities and Differences.</title>
        <authorList>
            <person name="Dluhosova J."/>
            <person name="Istvanek J."/>
            <person name="Nedelnik J."/>
            <person name="Repkova J."/>
        </authorList>
    </citation>
    <scope>NUCLEOTIDE SEQUENCE [LARGE SCALE GENOMIC DNA]</scope>
    <source>
        <strain evidence="3">cv. 10/8</strain>
        <tissue evidence="2">Leaf</tissue>
    </source>
</reference>